<feature type="compositionally biased region" description="Low complexity" evidence="6">
    <location>
        <begin position="42"/>
        <end position="55"/>
    </location>
</feature>
<evidence type="ECO:0008006" key="10">
    <source>
        <dbReference type="Google" id="ProtNLM"/>
    </source>
</evidence>
<evidence type="ECO:0000256" key="4">
    <source>
        <dbReference type="ARBA" id="ARBA00023136"/>
    </source>
</evidence>
<keyword evidence="4 7" id="KW-0472">Membrane</keyword>
<organism evidence="8 9">
    <name type="scientific">Pacificitalea manganoxidans</name>
    <dbReference type="NCBI Taxonomy" id="1411902"/>
    <lineage>
        <taxon>Bacteria</taxon>
        <taxon>Pseudomonadati</taxon>
        <taxon>Pseudomonadota</taxon>
        <taxon>Alphaproteobacteria</taxon>
        <taxon>Rhodobacterales</taxon>
        <taxon>Paracoccaceae</taxon>
        <taxon>Pacificitalea</taxon>
    </lineage>
</organism>
<protein>
    <recommendedName>
        <fullName evidence="10">Inner membrane protein</fullName>
    </recommendedName>
</protein>
<keyword evidence="9" id="KW-1185">Reference proteome</keyword>
<proteinExistence type="predicted"/>
<evidence type="ECO:0000256" key="7">
    <source>
        <dbReference type="SAM" id="Phobius"/>
    </source>
</evidence>
<feature type="transmembrane region" description="Helical" evidence="7">
    <location>
        <begin position="198"/>
        <end position="220"/>
    </location>
</feature>
<reference evidence="8 9" key="1">
    <citation type="submission" date="2017-05" db="EMBL/GenBank/DDBJ databases">
        <title>Comparative genomic and metabolic analysis of manganese-oxidizing mechanisms in Celeribater manganoxidans DY25T: its adaption to the environment of polymetallic nodule.</title>
        <authorList>
            <person name="Wang X."/>
        </authorList>
    </citation>
    <scope>NUCLEOTIDE SEQUENCE [LARGE SCALE GENOMIC DNA]</scope>
    <source>
        <strain evidence="8 9">DY25</strain>
    </source>
</reference>
<feature type="compositionally biased region" description="Basic and acidic residues" evidence="6">
    <location>
        <begin position="69"/>
        <end position="78"/>
    </location>
</feature>
<dbReference type="GO" id="GO:0016020">
    <property type="term" value="C:membrane"/>
    <property type="evidence" value="ECO:0007669"/>
    <property type="project" value="UniProtKB-SubCell"/>
</dbReference>
<gene>
    <name evidence="8" type="ORF">CBW24_01745</name>
</gene>
<dbReference type="Proteomes" id="UP000219050">
    <property type="component" value="Chromosome"/>
</dbReference>
<dbReference type="EMBL" id="CP021404">
    <property type="protein sequence ID" value="ATI40850.1"/>
    <property type="molecule type" value="Genomic_DNA"/>
</dbReference>
<dbReference type="Pfam" id="PF09731">
    <property type="entry name" value="Mitofilin"/>
    <property type="match status" value="1"/>
</dbReference>
<keyword evidence="5" id="KW-0175">Coiled coil</keyword>
<dbReference type="RefSeq" id="WP_097372483.1">
    <property type="nucleotide sequence ID" value="NZ_CP021404.1"/>
</dbReference>
<accession>A0A291LVX1</accession>
<evidence type="ECO:0000313" key="9">
    <source>
        <dbReference type="Proteomes" id="UP000219050"/>
    </source>
</evidence>
<evidence type="ECO:0000256" key="6">
    <source>
        <dbReference type="SAM" id="MobiDB-lite"/>
    </source>
</evidence>
<feature type="compositionally biased region" description="Polar residues" evidence="6">
    <location>
        <begin position="1"/>
        <end position="14"/>
    </location>
</feature>
<dbReference type="InterPro" id="IPR019133">
    <property type="entry name" value="MIC60"/>
</dbReference>
<dbReference type="KEGG" id="cmag:CBW24_01745"/>
<feature type="coiled-coil region" evidence="5">
    <location>
        <begin position="264"/>
        <end position="329"/>
    </location>
</feature>
<sequence>MPKTRGTSTKGPANTTRRGTSQSTRRKSSPATASDSAAEPQATEAPRDAAAASATSRDRVLPGPIGIERPARGGKPDGDTPATPAEQISDDPAQDDTGPVSEATVTPDDPALTSPTATEADTSGKATKDDDDDTLDSSGVPVVTASGRADTTPDGPNAGPSAPAGDTPPDLHGSAVPDAQPARRDGSDGSGSGGGGGFLAGLAGGAIAALILVILTPLVFPQLYSDTSGLDAALRDQQGVIDGKADAAAVATLEDGIAANSATLEDLSTRIGSLTERLDEIERTAVTENESEAVAAALSSYQSEVATLREEVAAQVARMEQLLSDADAAQTNAADRAALAARRNALADIRAAVDAGEPFAEPLAVLQDPPAPLVENAENGVPTLATLQASFPDAARRAIASARNANPDEGGRFGNFLRNQFGTRSITPRDGDDPDAVLSRAEAALTSGKLDEAVTQVESLPDPALSDMSDWLAQARTRLSVVTALQQVDTDASATPAAN</sequence>
<evidence type="ECO:0000256" key="2">
    <source>
        <dbReference type="ARBA" id="ARBA00022692"/>
    </source>
</evidence>
<keyword evidence="2 7" id="KW-0812">Transmembrane</keyword>
<evidence type="ECO:0000313" key="8">
    <source>
        <dbReference type="EMBL" id="ATI40850.1"/>
    </source>
</evidence>
<dbReference type="AlphaFoldDB" id="A0A291LVX1"/>
<evidence type="ECO:0000256" key="5">
    <source>
        <dbReference type="SAM" id="Coils"/>
    </source>
</evidence>
<evidence type="ECO:0000256" key="1">
    <source>
        <dbReference type="ARBA" id="ARBA00004370"/>
    </source>
</evidence>
<name>A0A291LVX1_9RHOB</name>
<evidence type="ECO:0000256" key="3">
    <source>
        <dbReference type="ARBA" id="ARBA00022989"/>
    </source>
</evidence>
<dbReference type="OrthoDB" id="7659420at2"/>
<feature type="region of interest" description="Disordered" evidence="6">
    <location>
        <begin position="1"/>
        <end position="192"/>
    </location>
</feature>
<comment type="subcellular location">
    <subcellularLocation>
        <location evidence="1">Membrane</location>
    </subcellularLocation>
</comment>
<keyword evidence="3 7" id="KW-1133">Transmembrane helix</keyword>